<dbReference type="PATRIC" id="fig|1618424.3.peg.847"/>
<protein>
    <submittedName>
        <fullName evidence="1">Uncharacterized protein</fullName>
    </submittedName>
</protein>
<accession>A0A0G0U0T7</accession>
<sequence length="193" mass="21390">MLIAGFDQRGVERMIHELEVKGYNLEDVSVIIKLEKEEVGKSDRGEIVTFIQPEAVGLELEKILSMSPLLPALGSFIISGPIAVILKLTYLAAPSGTNQDLPYNGIEELSCSDIQAVCDSHVKKDQAMLSDFLRCIGISSENCHFFTQLVNSGGVVMIIPEYEEENWYEILLSHGALRIEVLENNMPPLRGQL</sequence>
<evidence type="ECO:0000313" key="1">
    <source>
        <dbReference type="EMBL" id="KKR82678.1"/>
    </source>
</evidence>
<dbReference type="EMBL" id="LCAB01000010">
    <property type="protein sequence ID" value="KKR82678.1"/>
    <property type="molecule type" value="Genomic_DNA"/>
</dbReference>
<evidence type="ECO:0000313" key="2">
    <source>
        <dbReference type="Proteomes" id="UP000034601"/>
    </source>
</evidence>
<organism evidence="1 2">
    <name type="scientific">Candidatus Daviesbacteria bacterium GW2011_GWA2_40_9</name>
    <dbReference type="NCBI Taxonomy" id="1618424"/>
    <lineage>
        <taxon>Bacteria</taxon>
        <taxon>Candidatus Daviesiibacteriota</taxon>
    </lineage>
</organism>
<name>A0A0G0U0T7_9BACT</name>
<comment type="caution">
    <text evidence="1">The sequence shown here is derived from an EMBL/GenBank/DDBJ whole genome shotgun (WGS) entry which is preliminary data.</text>
</comment>
<dbReference type="AlphaFoldDB" id="A0A0G0U0T7"/>
<gene>
    <name evidence="1" type="ORF">UU29_C0010G0024</name>
</gene>
<reference evidence="1 2" key="1">
    <citation type="journal article" date="2015" name="Nature">
        <title>rRNA introns, odd ribosomes, and small enigmatic genomes across a large radiation of phyla.</title>
        <authorList>
            <person name="Brown C.T."/>
            <person name="Hug L.A."/>
            <person name="Thomas B.C."/>
            <person name="Sharon I."/>
            <person name="Castelle C.J."/>
            <person name="Singh A."/>
            <person name="Wilkins M.J."/>
            <person name="Williams K.H."/>
            <person name="Banfield J.F."/>
        </authorList>
    </citation>
    <scope>NUCLEOTIDE SEQUENCE [LARGE SCALE GENOMIC DNA]</scope>
</reference>
<dbReference type="Proteomes" id="UP000034601">
    <property type="component" value="Unassembled WGS sequence"/>
</dbReference>
<proteinExistence type="predicted"/>